<dbReference type="AlphaFoldDB" id="A0AAV7KK66"/>
<dbReference type="PANTHER" id="PTHR45913:SF22">
    <property type="entry name" value="SCAN BOX DOMAIN-CONTAINING PROTEIN"/>
    <property type="match status" value="1"/>
</dbReference>
<reference evidence="1 2" key="1">
    <citation type="journal article" date="2023" name="BMC Biol.">
        <title>The compact genome of the sponge Oopsacas minuta (Hexactinellida) is lacking key metazoan core genes.</title>
        <authorList>
            <person name="Santini S."/>
            <person name="Schenkelaars Q."/>
            <person name="Jourda C."/>
            <person name="Duchesne M."/>
            <person name="Belahbib H."/>
            <person name="Rocher C."/>
            <person name="Selva M."/>
            <person name="Riesgo A."/>
            <person name="Vervoort M."/>
            <person name="Leys S.P."/>
            <person name="Kodjabachian L."/>
            <person name="Le Bivic A."/>
            <person name="Borchiellini C."/>
            <person name="Claverie J.M."/>
            <person name="Renard E."/>
        </authorList>
    </citation>
    <scope>NUCLEOTIDE SEQUENCE [LARGE SCALE GENOMIC DNA]</scope>
    <source>
        <strain evidence="1">SPO-2</strain>
    </source>
</reference>
<evidence type="ECO:0000313" key="2">
    <source>
        <dbReference type="Proteomes" id="UP001165289"/>
    </source>
</evidence>
<dbReference type="PANTHER" id="PTHR45913">
    <property type="entry name" value="EPM2A-INTERACTING PROTEIN 1"/>
    <property type="match status" value="1"/>
</dbReference>
<proteinExistence type="predicted"/>
<keyword evidence="2" id="KW-1185">Reference proteome</keyword>
<evidence type="ECO:0000313" key="1">
    <source>
        <dbReference type="EMBL" id="KAI6661423.1"/>
    </source>
</evidence>
<sequence length="134" mass="15116">MLYFCLSTVPLSNETVQRRIDEIGDDVESQLVQILPRIDHAIQIDVSTVRGNEALLMGYVRFVHEKEAKEEMLFVISLPAETKAMSLFVAVKDFYEDKEIAMKKIIQCATDGASAMVGQLLMKREIPDVIAIHC</sequence>
<dbReference type="Proteomes" id="UP001165289">
    <property type="component" value="Unassembled WGS sequence"/>
</dbReference>
<accession>A0AAV7KK66</accession>
<gene>
    <name evidence="1" type="ORF">LOD99_13295</name>
</gene>
<comment type="caution">
    <text evidence="1">The sequence shown here is derived from an EMBL/GenBank/DDBJ whole genome shotgun (WGS) entry which is preliminary data.</text>
</comment>
<name>A0AAV7KK66_9METZ</name>
<organism evidence="1 2">
    <name type="scientific">Oopsacas minuta</name>
    <dbReference type="NCBI Taxonomy" id="111878"/>
    <lineage>
        <taxon>Eukaryota</taxon>
        <taxon>Metazoa</taxon>
        <taxon>Porifera</taxon>
        <taxon>Hexactinellida</taxon>
        <taxon>Hexasterophora</taxon>
        <taxon>Lyssacinosida</taxon>
        <taxon>Leucopsacidae</taxon>
        <taxon>Oopsacas</taxon>
    </lineage>
</organism>
<protein>
    <submittedName>
        <fullName evidence="1">Scan domain-containing protein 3-like protein</fullName>
    </submittedName>
</protein>
<dbReference type="EMBL" id="JAKMXF010000011">
    <property type="protein sequence ID" value="KAI6661423.1"/>
    <property type="molecule type" value="Genomic_DNA"/>
</dbReference>